<evidence type="ECO:0000313" key="1">
    <source>
        <dbReference type="EMBL" id="BBX17079.1"/>
    </source>
</evidence>
<reference evidence="1 2" key="1">
    <citation type="journal article" date="2019" name="Emerg. Microbes Infect.">
        <title>Comprehensive subspecies identification of 175 nontuberculous mycobacteria species based on 7547 genomic profiles.</title>
        <authorList>
            <person name="Matsumoto Y."/>
            <person name="Kinjo T."/>
            <person name="Motooka D."/>
            <person name="Nabeya D."/>
            <person name="Jung N."/>
            <person name="Uechi K."/>
            <person name="Horii T."/>
            <person name="Iida T."/>
            <person name="Fujita J."/>
            <person name="Nakamura S."/>
        </authorList>
    </citation>
    <scope>NUCLEOTIDE SEQUENCE [LARGE SCALE GENOMIC DNA]</scope>
    <source>
        <strain evidence="1 2">JCM 6396</strain>
    </source>
</reference>
<dbReference type="GO" id="GO:0016740">
    <property type="term" value="F:transferase activity"/>
    <property type="evidence" value="ECO:0007669"/>
    <property type="project" value="UniProtKB-KW"/>
</dbReference>
<dbReference type="InterPro" id="IPR023606">
    <property type="entry name" value="CoA-Trfase_III_dom_1_sf"/>
</dbReference>
<dbReference type="Pfam" id="PF02515">
    <property type="entry name" value="CoA_transf_3"/>
    <property type="match status" value="1"/>
</dbReference>
<dbReference type="PANTHER" id="PTHR48228">
    <property type="entry name" value="SUCCINYL-COA--D-CITRAMALATE COA-TRANSFERASE"/>
    <property type="match status" value="1"/>
</dbReference>
<accession>A0A7I7K0P8</accession>
<sequence length="412" mass="44112">MTDAAAALPLSGITVVEAAAWTFVPSSGAVLADWGADVIKIEHPQTGDPQRGLISSGLVTGDAGGANYLIEQPNRGKRSVGIDLANPDGRAALDFLLEHADVFVTSFLPRVREKLGLDPATIRARHPHLVYALGTGQGTRGEEAGKGGYDGSSYFARSGIADALTPHDSPHLVDQPSGFGDLMGGLTLAGGITAALLARERGQQPPVVDVSLLGLGLWNLGFPVVAAKLYEGKAMPAHDPDNLPNPIARGYYQTADKRHLTLIMLESDRFWPDLCEHLDRPDLIDDPRFHNAEARRANNRDCIAVLRDIFAARTLADWTTRLRTLKGVWSPVRTALEAHDDPQVIANGYLPTVDTAEGVTLAVAANPVRFNETAAVPRAGAPTHGQHTEEVLLDAGLDWDELERLKEIGAIT</sequence>
<dbReference type="InterPro" id="IPR044855">
    <property type="entry name" value="CoA-Trfase_III_dom3_sf"/>
</dbReference>
<gene>
    <name evidence="1" type="ORF">MDUV_19390</name>
</gene>
<dbReference type="EMBL" id="AP022563">
    <property type="protein sequence ID" value="BBX17079.1"/>
    <property type="molecule type" value="Genomic_DNA"/>
</dbReference>
<dbReference type="InterPro" id="IPR050509">
    <property type="entry name" value="CoA-transferase_III"/>
</dbReference>
<dbReference type="AlphaFoldDB" id="A0A7I7K0P8"/>
<dbReference type="RefSeq" id="WP_234815269.1">
    <property type="nucleotide sequence ID" value="NZ_AP022563.1"/>
</dbReference>
<dbReference type="KEGG" id="mdu:MDUV_19390"/>
<evidence type="ECO:0000313" key="2">
    <source>
        <dbReference type="Proteomes" id="UP000467006"/>
    </source>
</evidence>
<keyword evidence="1" id="KW-0808">Transferase</keyword>
<dbReference type="Gene3D" id="3.40.50.10540">
    <property type="entry name" value="Crotonobetainyl-coa:carnitine coa-transferase, domain 1"/>
    <property type="match status" value="1"/>
</dbReference>
<dbReference type="Gene3D" id="3.30.1540.10">
    <property type="entry name" value="formyl-coa transferase, domain 3"/>
    <property type="match status" value="1"/>
</dbReference>
<organism evidence="1 2">
    <name type="scientific">Mycolicibacterium duvalii</name>
    <dbReference type="NCBI Taxonomy" id="39688"/>
    <lineage>
        <taxon>Bacteria</taxon>
        <taxon>Bacillati</taxon>
        <taxon>Actinomycetota</taxon>
        <taxon>Actinomycetes</taxon>
        <taxon>Mycobacteriales</taxon>
        <taxon>Mycobacteriaceae</taxon>
        <taxon>Mycolicibacterium</taxon>
    </lineage>
</organism>
<dbReference type="InterPro" id="IPR003673">
    <property type="entry name" value="CoA-Trfase_fam_III"/>
</dbReference>
<dbReference type="PANTHER" id="PTHR48228:SF2">
    <property type="entry name" value="E-CINNAMOYL-COA:R-PHENYLLACTATE COA TRANSFERASE LARGE SUBUNIT"/>
    <property type="match status" value="1"/>
</dbReference>
<proteinExistence type="predicted"/>
<name>A0A7I7K0P8_9MYCO</name>
<dbReference type="SUPFAM" id="SSF89796">
    <property type="entry name" value="CoA-transferase family III (CaiB/BaiF)"/>
    <property type="match status" value="1"/>
</dbReference>
<dbReference type="Proteomes" id="UP000467006">
    <property type="component" value="Chromosome"/>
</dbReference>
<keyword evidence="2" id="KW-1185">Reference proteome</keyword>
<protein>
    <submittedName>
        <fullName evidence="1">CoA transferase</fullName>
    </submittedName>
</protein>